<evidence type="ECO:0000313" key="2">
    <source>
        <dbReference type="Proteomes" id="UP000199729"/>
    </source>
</evidence>
<reference evidence="1 2" key="1">
    <citation type="submission" date="2017-07" db="EMBL/GenBank/DDBJ databases">
        <title>Complete Genome Sequence of the cosmetic ferment Vitreoscilla filiformis (ATCC15551).</title>
        <authorList>
            <person name="Contreras S."/>
            <person name="Sagory-Zalkind P."/>
            <person name="Blanquart H."/>
            <person name="Iltis A."/>
            <person name="Morand S.C."/>
        </authorList>
    </citation>
    <scope>NUCLEOTIDE SEQUENCE [LARGE SCALE GENOMIC DNA]</scope>
    <source>
        <strain evidence="1 2">ATCC 15551</strain>
    </source>
</reference>
<proteinExistence type="predicted"/>
<dbReference type="KEGG" id="vff:VITFI_CDS2769"/>
<name>A0A221KHQ2_VITFI</name>
<dbReference type="EMBL" id="CP022423">
    <property type="protein sequence ID" value="ASM78546.1"/>
    <property type="molecule type" value="Genomic_DNA"/>
</dbReference>
<organism evidence="1 2">
    <name type="scientific">Vitreoscilla filiformis</name>
    <dbReference type="NCBI Taxonomy" id="63"/>
    <lineage>
        <taxon>Bacteria</taxon>
        <taxon>Pseudomonadati</taxon>
        <taxon>Pseudomonadota</taxon>
        <taxon>Betaproteobacteria</taxon>
        <taxon>Neisseriales</taxon>
        <taxon>Neisseriaceae</taxon>
        <taxon>Vitreoscilla</taxon>
    </lineage>
</organism>
<accession>A0A221KHQ2</accession>
<evidence type="ECO:0000313" key="1">
    <source>
        <dbReference type="EMBL" id="ASM78546.1"/>
    </source>
</evidence>
<protein>
    <submittedName>
        <fullName evidence="1">Uncharacterized protein</fullName>
    </submittedName>
</protein>
<sequence>MGHRMTALSPPERLRLMLRFDPGSGVCLWAIDDTTRAALGDGAVEVERLPLDANLRHRLWHLIAWFDTSIDWNDPLQPGPFWSAAEAERFQHACQDTLAALRHALPPDRYEVLDDPQAATGSTA</sequence>
<gene>
    <name evidence="1" type="ORF">VITFI_CDS2769</name>
</gene>
<dbReference type="Proteomes" id="UP000199729">
    <property type="component" value="Chromosome"/>
</dbReference>
<keyword evidence="2" id="KW-1185">Reference proteome</keyword>
<dbReference type="AlphaFoldDB" id="A0A221KHQ2"/>